<dbReference type="InterPro" id="IPR012337">
    <property type="entry name" value="RNaseH-like_sf"/>
</dbReference>
<evidence type="ECO:0000313" key="4">
    <source>
        <dbReference type="EMBL" id="KIM68441.1"/>
    </source>
</evidence>
<proteinExistence type="predicted"/>
<dbReference type="Gene3D" id="3.30.420.10">
    <property type="entry name" value="Ribonuclease H-like superfamily/Ribonuclease H"/>
    <property type="match status" value="1"/>
</dbReference>
<feature type="non-terminal residue" evidence="4">
    <location>
        <position position="1"/>
    </location>
</feature>
<dbReference type="SUPFAM" id="SSF53098">
    <property type="entry name" value="Ribonuclease H-like"/>
    <property type="match status" value="1"/>
</dbReference>
<gene>
    <name evidence="4" type="ORF">SCLCIDRAFT_105407</name>
</gene>
<dbReference type="EMBL" id="KN822009">
    <property type="protein sequence ID" value="KIM68441.1"/>
    <property type="molecule type" value="Genomic_DNA"/>
</dbReference>
<evidence type="ECO:0000313" key="5">
    <source>
        <dbReference type="Proteomes" id="UP000053989"/>
    </source>
</evidence>
<evidence type="ECO:0000259" key="3">
    <source>
        <dbReference type="Pfam" id="PF20499"/>
    </source>
</evidence>
<keyword evidence="1" id="KW-0540">Nuclease</keyword>
<organism evidence="4 5">
    <name type="scientific">Scleroderma citrinum Foug A</name>
    <dbReference type="NCBI Taxonomy" id="1036808"/>
    <lineage>
        <taxon>Eukaryota</taxon>
        <taxon>Fungi</taxon>
        <taxon>Dikarya</taxon>
        <taxon>Basidiomycota</taxon>
        <taxon>Agaricomycotina</taxon>
        <taxon>Agaricomycetes</taxon>
        <taxon>Agaricomycetidae</taxon>
        <taxon>Boletales</taxon>
        <taxon>Sclerodermatineae</taxon>
        <taxon>Sclerodermataceae</taxon>
        <taxon>Scleroderma</taxon>
    </lineage>
</organism>
<dbReference type="InterPro" id="IPR046616">
    <property type="entry name" value="DUF6729"/>
</dbReference>
<reference evidence="5" key="2">
    <citation type="submission" date="2015-01" db="EMBL/GenBank/DDBJ databases">
        <title>Evolutionary Origins and Diversification of the Mycorrhizal Mutualists.</title>
        <authorList>
            <consortium name="DOE Joint Genome Institute"/>
            <consortium name="Mycorrhizal Genomics Consortium"/>
            <person name="Kohler A."/>
            <person name="Kuo A."/>
            <person name="Nagy L.G."/>
            <person name="Floudas D."/>
            <person name="Copeland A."/>
            <person name="Barry K.W."/>
            <person name="Cichocki N."/>
            <person name="Veneault-Fourrey C."/>
            <person name="LaButti K."/>
            <person name="Lindquist E.A."/>
            <person name="Lipzen A."/>
            <person name="Lundell T."/>
            <person name="Morin E."/>
            <person name="Murat C."/>
            <person name="Riley R."/>
            <person name="Ohm R."/>
            <person name="Sun H."/>
            <person name="Tunlid A."/>
            <person name="Henrissat B."/>
            <person name="Grigoriev I.V."/>
            <person name="Hibbett D.S."/>
            <person name="Martin F."/>
        </authorList>
    </citation>
    <scope>NUCLEOTIDE SEQUENCE [LARGE SCALE GENOMIC DNA]</scope>
    <source>
        <strain evidence="5">Foug A</strain>
    </source>
</reference>
<accession>A0A0C3EKH8</accession>
<dbReference type="Pfam" id="PF20499">
    <property type="entry name" value="DUF6729"/>
    <property type="match status" value="1"/>
</dbReference>
<dbReference type="OrthoDB" id="3038406at2759"/>
<dbReference type="InParanoid" id="A0A0C3EKH8"/>
<sequence length="394" mass="43228">TFNSWDHRILDMLPPALACEFPAQLSHRNAISKSVFALMRACFSYGVGSQQFSHILHILHHHHYDELYVQYLEGILTQPGQAEYGCFSKFADPTGYGGFVPSSSWLCSMYDGYMEAHAEEINQRCAMEPGRILALDHSFKITKQIMKVDGEAVFSAVLTVTNEFGVIRNLVLVATKSHAESHSALCKTRESLQMFGHSQPEVIYTDNPAADKQFLESIFPSITQGVVPVEKYPGLKSFVLPVDVTWAVNHTAAEISGACTRILDDLDGESPIVIGFDAEFNVSMIQGAGPEPTAIVQIAYKNHVDILQIGHFKGNFPAAFRALLSNSQVLKAGCCVAQDLCRLQKESLIPFGFTGAVELASLAKSCHVITDARVGLADICAVVLHCRLDKPTHL</sequence>
<dbReference type="GO" id="GO:0008408">
    <property type="term" value="F:3'-5' exonuclease activity"/>
    <property type="evidence" value="ECO:0007669"/>
    <property type="project" value="TreeGrafter"/>
</dbReference>
<dbReference type="PANTHER" id="PTHR13620">
    <property type="entry name" value="3-5 EXONUCLEASE"/>
    <property type="match status" value="1"/>
</dbReference>
<name>A0A0C3EKH8_9AGAM</name>
<reference evidence="4 5" key="1">
    <citation type="submission" date="2014-04" db="EMBL/GenBank/DDBJ databases">
        <authorList>
            <consortium name="DOE Joint Genome Institute"/>
            <person name="Kuo A."/>
            <person name="Kohler A."/>
            <person name="Nagy L.G."/>
            <person name="Floudas D."/>
            <person name="Copeland A."/>
            <person name="Barry K.W."/>
            <person name="Cichocki N."/>
            <person name="Veneault-Fourrey C."/>
            <person name="LaButti K."/>
            <person name="Lindquist E.A."/>
            <person name="Lipzen A."/>
            <person name="Lundell T."/>
            <person name="Morin E."/>
            <person name="Murat C."/>
            <person name="Sun H."/>
            <person name="Tunlid A."/>
            <person name="Henrissat B."/>
            <person name="Grigoriev I.V."/>
            <person name="Hibbett D.S."/>
            <person name="Martin F."/>
            <person name="Nordberg H.P."/>
            <person name="Cantor M.N."/>
            <person name="Hua S.X."/>
        </authorList>
    </citation>
    <scope>NUCLEOTIDE SEQUENCE [LARGE SCALE GENOMIC DNA]</scope>
    <source>
        <strain evidence="4 5">Foug A</strain>
    </source>
</reference>
<dbReference type="HOGENOM" id="CLU_019100_1_0_1"/>
<evidence type="ECO:0000256" key="2">
    <source>
        <dbReference type="ARBA" id="ARBA00022801"/>
    </source>
</evidence>
<dbReference type="GO" id="GO:0003676">
    <property type="term" value="F:nucleic acid binding"/>
    <property type="evidence" value="ECO:0007669"/>
    <property type="project" value="InterPro"/>
</dbReference>
<keyword evidence="5" id="KW-1185">Reference proteome</keyword>
<dbReference type="GO" id="GO:0005737">
    <property type="term" value="C:cytoplasm"/>
    <property type="evidence" value="ECO:0007669"/>
    <property type="project" value="TreeGrafter"/>
</dbReference>
<dbReference type="PANTHER" id="PTHR13620:SF104">
    <property type="entry name" value="EXONUCLEASE 3'-5' DOMAIN-CONTAINING PROTEIN 2"/>
    <property type="match status" value="1"/>
</dbReference>
<keyword evidence="2" id="KW-0378">Hydrolase</keyword>
<dbReference type="InterPro" id="IPR051132">
    <property type="entry name" value="3-5_Exonuclease_domain"/>
</dbReference>
<evidence type="ECO:0000256" key="1">
    <source>
        <dbReference type="ARBA" id="ARBA00022722"/>
    </source>
</evidence>
<dbReference type="AlphaFoldDB" id="A0A0C3EKH8"/>
<dbReference type="InterPro" id="IPR036397">
    <property type="entry name" value="RNaseH_sf"/>
</dbReference>
<dbReference type="Proteomes" id="UP000053989">
    <property type="component" value="Unassembled WGS sequence"/>
</dbReference>
<feature type="domain" description="DUF6729" evidence="3">
    <location>
        <begin position="2"/>
        <end position="110"/>
    </location>
</feature>
<dbReference type="GO" id="GO:0005634">
    <property type="term" value="C:nucleus"/>
    <property type="evidence" value="ECO:0007669"/>
    <property type="project" value="TreeGrafter"/>
</dbReference>
<protein>
    <recommendedName>
        <fullName evidence="3">DUF6729 domain-containing protein</fullName>
    </recommendedName>
</protein>